<dbReference type="EMBL" id="JAQBIE010000011">
    <property type="protein sequence ID" value="MDB6177940.1"/>
    <property type="molecule type" value="Genomic_DNA"/>
</dbReference>
<proteinExistence type="predicted"/>
<evidence type="ECO:0000313" key="2">
    <source>
        <dbReference type="Proteomes" id="UP001165641"/>
    </source>
</evidence>
<evidence type="ECO:0008006" key="3">
    <source>
        <dbReference type="Google" id="ProtNLM"/>
    </source>
</evidence>
<dbReference type="RefSeq" id="WP_271889052.1">
    <property type="nucleotide sequence ID" value="NZ_JAQBIE010000011.1"/>
</dbReference>
<name>A0ABT4ZEX4_9RHOB</name>
<keyword evidence="2" id="KW-1185">Reference proteome</keyword>
<sequence>MPLSYPYPLSFFCDQLRVKKCRVFMQRFDESSGSGDGRVWSSELSRPLWSAELSLADRAAHLARDIEARIDGLDGARKTFLFSDPGYSGPQNGITAGLGSVTIDSISSDRSRAAFSGFPPGFELTVGDFFSIAYGADRYYFGRVMEGGGSAGALREVRPYLPLPVSTGLSVELVKPRFKAIIPPGGYQPFDFDLPGGDIARGGSMRIVQKP</sequence>
<organism evidence="1 2">
    <name type="scientific">Paracoccus onchidii</name>
    <dbReference type="NCBI Taxonomy" id="3017813"/>
    <lineage>
        <taxon>Bacteria</taxon>
        <taxon>Pseudomonadati</taxon>
        <taxon>Pseudomonadota</taxon>
        <taxon>Alphaproteobacteria</taxon>
        <taxon>Rhodobacterales</taxon>
        <taxon>Paracoccaceae</taxon>
        <taxon>Paracoccus</taxon>
    </lineage>
</organism>
<comment type="caution">
    <text evidence="1">The sequence shown here is derived from an EMBL/GenBank/DDBJ whole genome shotgun (WGS) entry which is preliminary data.</text>
</comment>
<dbReference type="Proteomes" id="UP001165641">
    <property type="component" value="Unassembled WGS sequence"/>
</dbReference>
<gene>
    <name evidence="1" type="ORF">PAF17_10550</name>
</gene>
<accession>A0ABT4ZEX4</accession>
<protein>
    <recommendedName>
        <fullName evidence="3">DUF4237 domain-containing protein</fullName>
    </recommendedName>
</protein>
<reference evidence="1" key="1">
    <citation type="submission" date="2022-12" db="EMBL/GenBank/DDBJ databases">
        <title>Paracoccus onchidii sp. nov., isolated from a marine invertebrate from the South China Sea.</title>
        <authorList>
            <person name="Xu S."/>
            <person name="Liu Z."/>
            <person name="Xu Y."/>
        </authorList>
    </citation>
    <scope>NUCLEOTIDE SEQUENCE</scope>
    <source>
        <strain evidence="1">Z330</strain>
    </source>
</reference>
<evidence type="ECO:0000313" key="1">
    <source>
        <dbReference type="EMBL" id="MDB6177940.1"/>
    </source>
</evidence>